<keyword evidence="12" id="KW-1185">Reference proteome</keyword>
<dbReference type="EMBL" id="CP000896">
    <property type="protein sequence ID" value="ABX81574.1"/>
    <property type="molecule type" value="Genomic_DNA"/>
</dbReference>
<dbReference type="Gene3D" id="3.10.580.10">
    <property type="entry name" value="CBS-domain"/>
    <property type="match status" value="1"/>
</dbReference>
<dbReference type="PANTHER" id="PTHR43773:SF1">
    <property type="entry name" value="MAGNESIUM TRANSPORTER MGTE"/>
    <property type="match status" value="1"/>
</dbReference>
<dbReference type="Gene3D" id="1.25.60.10">
    <property type="entry name" value="MgtE N-terminal domain-like"/>
    <property type="match status" value="1"/>
</dbReference>
<keyword evidence="6 9" id="KW-1133">Transmembrane helix</keyword>
<evidence type="ECO:0000256" key="2">
    <source>
        <dbReference type="ARBA" id="ARBA00009749"/>
    </source>
</evidence>
<evidence type="ECO:0000313" key="12">
    <source>
        <dbReference type="Proteomes" id="UP000008558"/>
    </source>
</evidence>
<evidence type="ECO:0000256" key="1">
    <source>
        <dbReference type="ARBA" id="ARBA00004141"/>
    </source>
</evidence>
<dbReference type="Pfam" id="PF03448">
    <property type="entry name" value="MgtE_N"/>
    <property type="match status" value="1"/>
</dbReference>
<feature type="transmembrane region" description="Helical" evidence="9">
    <location>
        <begin position="376"/>
        <end position="403"/>
    </location>
</feature>
<dbReference type="PANTHER" id="PTHR43773">
    <property type="entry name" value="MAGNESIUM TRANSPORTER MGTE"/>
    <property type="match status" value="1"/>
</dbReference>
<keyword evidence="4 9" id="KW-0812">Transmembrane</keyword>
<feature type="transmembrane region" description="Helical" evidence="9">
    <location>
        <begin position="339"/>
        <end position="364"/>
    </location>
</feature>
<feature type="transmembrane region" description="Helical" evidence="9">
    <location>
        <begin position="303"/>
        <end position="327"/>
    </location>
</feature>
<evidence type="ECO:0000256" key="8">
    <source>
        <dbReference type="PROSITE-ProRule" id="PRU00703"/>
    </source>
</evidence>
<proteinExistence type="inferred from homology"/>
<evidence type="ECO:0000259" key="10">
    <source>
        <dbReference type="PROSITE" id="PS51371"/>
    </source>
</evidence>
<evidence type="ECO:0000256" key="3">
    <source>
        <dbReference type="ARBA" id="ARBA00022448"/>
    </source>
</evidence>
<dbReference type="KEGG" id="acl:ACL_0964"/>
<feature type="transmembrane region" description="Helical" evidence="9">
    <location>
        <begin position="415"/>
        <end position="439"/>
    </location>
</feature>
<keyword evidence="5" id="KW-0460">Magnesium</keyword>
<sequence>MRNIDLNASVQKLKVQLQKYHASDIATVFKDHEDYRMKIFQALGVKMFKHVFVLLDEDIQIEFFDELTKEQKQSMLKFLDTEDIKAFIDLHEVQKQIFIISLLQEKTKNEIMQLFTYEVDSSGALSSPHFVNLSNTLTVKEATHYVTTEVTEKDELDVIFFHDQDDLYKGAIPLQELIIARANQSLEKLINDQYPFVYSDDPIELAIKKIRDYDIEIIPVLDHDHKQIGIILLDDALTIMDELHTETITSLVKAHTISDTDSALKRSMNRLPWLVICALLNIMIVSALSGFSNVLETNVALILFQPLILGMAGNIGTQSIAVSILKLQNQPQLFKKDVFFELGIGFLNGLISGVIGGGFVYAFLNILPNTYTDMNLVALVVSLSIFISMVLSALFGVLTPMILRKFNLDEKAASGPLITTINDFFALGSYFIIAAIILLA</sequence>
<comment type="similarity">
    <text evidence="2">Belongs to the SLC41A transporter family.</text>
</comment>
<dbReference type="InterPro" id="IPR000644">
    <property type="entry name" value="CBS_dom"/>
</dbReference>
<dbReference type="InterPro" id="IPR006667">
    <property type="entry name" value="SLC41_membr_dom"/>
</dbReference>
<dbReference type="GeneID" id="41339112"/>
<dbReference type="STRING" id="441768.ACL_0964"/>
<dbReference type="Gene3D" id="1.10.357.20">
    <property type="entry name" value="SLC41 divalent cation transporters, integral membrane domain"/>
    <property type="match status" value="1"/>
</dbReference>
<name>A9NGU4_ACHLI</name>
<feature type="domain" description="CBS" evidence="10">
    <location>
        <begin position="190"/>
        <end position="246"/>
    </location>
</feature>
<feature type="transmembrane region" description="Helical" evidence="9">
    <location>
        <begin position="271"/>
        <end position="291"/>
    </location>
</feature>
<dbReference type="SUPFAM" id="SSF161093">
    <property type="entry name" value="MgtE membrane domain-like"/>
    <property type="match status" value="1"/>
</dbReference>
<dbReference type="InterPro" id="IPR046342">
    <property type="entry name" value="CBS_dom_sf"/>
</dbReference>
<keyword evidence="3" id="KW-0813">Transport</keyword>
<accession>A9NGU4</accession>
<dbReference type="InterPro" id="IPR038076">
    <property type="entry name" value="MgtE_N_sf"/>
</dbReference>
<dbReference type="InterPro" id="IPR036739">
    <property type="entry name" value="SLC41_membr_dom_sf"/>
</dbReference>
<dbReference type="Pfam" id="PF01769">
    <property type="entry name" value="MgtE"/>
    <property type="match status" value="1"/>
</dbReference>
<gene>
    <name evidence="11" type="ordered locus">ACL_0964</name>
</gene>
<dbReference type="SUPFAM" id="SSF158791">
    <property type="entry name" value="MgtE N-terminal domain-like"/>
    <property type="match status" value="1"/>
</dbReference>
<dbReference type="RefSeq" id="WP_012242905.1">
    <property type="nucleotide sequence ID" value="NC_010163.1"/>
</dbReference>
<reference evidence="11 12" key="1">
    <citation type="journal article" date="2011" name="J. Bacteriol.">
        <title>Complete genome and proteome of Acholeplasma laidlawii.</title>
        <authorList>
            <person name="Lazarev V.N."/>
            <person name="Levitskii S.A."/>
            <person name="Basovskii Y.I."/>
            <person name="Chukin M.M."/>
            <person name="Akopian T.A."/>
            <person name="Vereshchagin V.V."/>
            <person name="Kostrjukova E.S."/>
            <person name="Kovaleva G.Y."/>
            <person name="Kazanov M.D."/>
            <person name="Malko D.B."/>
            <person name="Vitreschak A.G."/>
            <person name="Sernova N.V."/>
            <person name="Gelfand M.S."/>
            <person name="Demina I.A."/>
            <person name="Serebryakova M.V."/>
            <person name="Galyamina M.A."/>
            <person name="Vtyurin N.N."/>
            <person name="Rogov S.I."/>
            <person name="Alexeev D.G."/>
            <person name="Ladygina V.G."/>
            <person name="Govorun V.M."/>
        </authorList>
    </citation>
    <scope>NUCLEOTIDE SEQUENCE [LARGE SCALE GENOMIC DNA]</scope>
    <source>
        <strain evidence="11 12">PG-8A</strain>
    </source>
</reference>
<dbReference type="Proteomes" id="UP000008558">
    <property type="component" value="Chromosome"/>
</dbReference>
<evidence type="ECO:0000256" key="5">
    <source>
        <dbReference type="ARBA" id="ARBA00022842"/>
    </source>
</evidence>
<dbReference type="Pfam" id="PF00571">
    <property type="entry name" value="CBS"/>
    <property type="match status" value="1"/>
</dbReference>
<organism evidence="11 12">
    <name type="scientific">Acholeplasma laidlawii (strain PG-8A)</name>
    <dbReference type="NCBI Taxonomy" id="441768"/>
    <lineage>
        <taxon>Bacteria</taxon>
        <taxon>Bacillati</taxon>
        <taxon>Mycoplasmatota</taxon>
        <taxon>Mollicutes</taxon>
        <taxon>Acholeplasmatales</taxon>
        <taxon>Acholeplasmataceae</taxon>
        <taxon>Acholeplasma</taxon>
    </lineage>
</organism>
<comment type="subcellular location">
    <subcellularLocation>
        <location evidence="1">Membrane</location>
        <topology evidence="1">Multi-pass membrane protein</topology>
    </subcellularLocation>
</comment>
<keyword evidence="7 9" id="KW-0472">Membrane</keyword>
<dbReference type="GO" id="GO:0016020">
    <property type="term" value="C:membrane"/>
    <property type="evidence" value="ECO:0007669"/>
    <property type="project" value="UniProtKB-SubCell"/>
</dbReference>
<dbReference type="eggNOG" id="COG2239">
    <property type="taxonomic scope" value="Bacteria"/>
</dbReference>
<dbReference type="PROSITE" id="PS51371">
    <property type="entry name" value="CBS"/>
    <property type="match status" value="1"/>
</dbReference>
<dbReference type="GO" id="GO:0015095">
    <property type="term" value="F:magnesium ion transmembrane transporter activity"/>
    <property type="evidence" value="ECO:0007669"/>
    <property type="project" value="InterPro"/>
</dbReference>
<dbReference type="SUPFAM" id="SSF54631">
    <property type="entry name" value="CBS-domain pair"/>
    <property type="match status" value="1"/>
</dbReference>
<dbReference type="InterPro" id="IPR006668">
    <property type="entry name" value="Mg_transptr_MgtE_intracell_dom"/>
</dbReference>
<dbReference type="InterPro" id="IPR006669">
    <property type="entry name" value="MgtE_transporter"/>
</dbReference>
<keyword evidence="8" id="KW-0129">CBS domain</keyword>
<dbReference type="HOGENOM" id="CLU_037408_1_1_14"/>
<protein>
    <submittedName>
        <fullName evidence="11">Divalent cation transporter</fullName>
    </submittedName>
</protein>
<evidence type="ECO:0000256" key="4">
    <source>
        <dbReference type="ARBA" id="ARBA00022692"/>
    </source>
</evidence>
<dbReference type="AlphaFoldDB" id="A9NGU4"/>
<dbReference type="OrthoDB" id="9790355at2"/>
<evidence type="ECO:0000256" key="9">
    <source>
        <dbReference type="SAM" id="Phobius"/>
    </source>
</evidence>
<evidence type="ECO:0000256" key="7">
    <source>
        <dbReference type="ARBA" id="ARBA00023136"/>
    </source>
</evidence>
<evidence type="ECO:0000256" key="6">
    <source>
        <dbReference type="ARBA" id="ARBA00022989"/>
    </source>
</evidence>
<evidence type="ECO:0000313" key="11">
    <source>
        <dbReference type="EMBL" id="ABX81574.1"/>
    </source>
</evidence>